<name>A0A433CY53_9FUNG</name>
<sequence>MNLRSLGNLDVATRADDVTVLLHTNNVRDSLPACAKHAIFRTSEISLIHRPREKNWADSNSLCLEKEFTNISIASSPDGISANSSMNADWNRSKIRLNATLKASRASPILKSTSGGSRPDRQLARMWENEHISAIHYHQPTFTGPVLGGAVGGNAHATCNIGTTSKKSKEDDEELEETIRQIETNETPNDLAEQDWGKWAKLLRKAQKNAQHKHSPENLNIIQCGAGISRSAYMSKDIYDSLQATFPKMDRTYFVDCEAYIFAILEKSSLEDMQQAVNSNKPPGDKSKFIYRLFDQFANHVFKPGKKVSQVKSSEVCYNYLALWPCLYAAINGMTTSTFGDVEFSPGEIDLLAVAKVRALRNQTELQHKADGVVYTENLHMELLFLETTGHHGLSDRPRACWDHVKGMNGVLAMLARIAYAFPHGS</sequence>
<gene>
    <name evidence="1" type="ORF">BC936DRAFT_137051</name>
</gene>
<evidence type="ECO:0000313" key="1">
    <source>
        <dbReference type="EMBL" id="RUP43522.1"/>
    </source>
</evidence>
<protein>
    <submittedName>
        <fullName evidence="1">Uncharacterized protein</fullName>
    </submittedName>
</protein>
<dbReference type="AlphaFoldDB" id="A0A433CY53"/>
<dbReference type="OrthoDB" id="2387761at2759"/>
<dbReference type="Proteomes" id="UP000268093">
    <property type="component" value="Unassembled WGS sequence"/>
</dbReference>
<comment type="caution">
    <text evidence="1">The sequence shown here is derived from an EMBL/GenBank/DDBJ whole genome shotgun (WGS) entry which is preliminary data.</text>
</comment>
<accession>A0A433CY53</accession>
<feature type="non-terminal residue" evidence="1">
    <location>
        <position position="426"/>
    </location>
</feature>
<proteinExistence type="predicted"/>
<reference evidence="1 2" key="1">
    <citation type="journal article" date="2018" name="New Phytol.">
        <title>Phylogenomics of Endogonaceae and evolution of mycorrhizas within Mucoromycota.</title>
        <authorList>
            <person name="Chang Y."/>
            <person name="Desiro A."/>
            <person name="Na H."/>
            <person name="Sandor L."/>
            <person name="Lipzen A."/>
            <person name="Clum A."/>
            <person name="Barry K."/>
            <person name="Grigoriev I.V."/>
            <person name="Martin F.M."/>
            <person name="Stajich J.E."/>
            <person name="Smith M.E."/>
            <person name="Bonito G."/>
            <person name="Spatafora J.W."/>
        </authorList>
    </citation>
    <scope>NUCLEOTIDE SEQUENCE [LARGE SCALE GENOMIC DNA]</scope>
    <source>
        <strain evidence="1 2">GMNB39</strain>
    </source>
</reference>
<organism evidence="1 2">
    <name type="scientific">Jimgerdemannia flammicorona</name>
    <dbReference type="NCBI Taxonomy" id="994334"/>
    <lineage>
        <taxon>Eukaryota</taxon>
        <taxon>Fungi</taxon>
        <taxon>Fungi incertae sedis</taxon>
        <taxon>Mucoromycota</taxon>
        <taxon>Mucoromycotina</taxon>
        <taxon>Endogonomycetes</taxon>
        <taxon>Endogonales</taxon>
        <taxon>Endogonaceae</taxon>
        <taxon>Jimgerdemannia</taxon>
    </lineage>
</organism>
<keyword evidence="2" id="KW-1185">Reference proteome</keyword>
<evidence type="ECO:0000313" key="2">
    <source>
        <dbReference type="Proteomes" id="UP000268093"/>
    </source>
</evidence>
<dbReference type="EMBL" id="RBNI01010789">
    <property type="protein sequence ID" value="RUP43522.1"/>
    <property type="molecule type" value="Genomic_DNA"/>
</dbReference>